<evidence type="ECO:0000313" key="2">
    <source>
        <dbReference type="EMBL" id="EOY33007.1"/>
    </source>
</evidence>
<dbReference type="Proteomes" id="UP000026915">
    <property type="component" value="Chromosome 9"/>
</dbReference>
<evidence type="ECO:0000313" key="3">
    <source>
        <dbReference type="Proteomes" id="UP000026915"/>
    </source>
</evidence>
<gene>
    <name evidence="2" type="ORF">TCM_041013</name>
</gene>
<dbReference type="EMBL" id="CM001887">
    <property type="protein sequence ID" value="EOY33007.1"/>
    <property type="molecule type" value="Genomic_DNA"/>
</dbReference>
<dbReference type="PANTHER" id="PTHR33710">
    <property type="entry name" value="BNAC02G09200D PROTEIN"/>
    <property type="match status" value="1"/>
</dbReference>
<evidence type="ECO:0000256" key="1">
    <source>
        <dbReference type="SAM" id="SignalP"/>
    </source>
</evidence>
<dbReference type="Gramene" id="EOY33007">
    <property type="protein sequence ID" value="EOY33007"/>
    <property type="gene ID" value="TCM_041013"/>
</dbReference>
<feature type="chain" id="PRO_5001603188" evidence="1">
    <location>
        <begin position="19"/>
        <end position="154"/>
    </location>
</feature>
<dbReference type="PANTHER" id="PTHR33710:SF62">
    <property type="entry name" value="DUF4283 DOMAIN PROTEIN"/>
    <property type="match status" value="1"/>
</dbReference>
<proteinExistence type="predicted"/>
<organism evidence="2 3">
    <name type="scientific">Theobroma cacao</name>
    <name type="common">Cacao</name>
    <name type="synonym">Cocoa</name>
    <dbReference type="NCBI Taxonomy" id="3641"/>
    <lineage>
        <taxon>Eukaryota</taxon>
        <taxon>Viridiplantae</taxon>
        <taxon>Streptophyta</taxon>
        <taxon>Embryophyta</taxon>
        <taxon>Tracheophyta</taxon>
        <taxon>Spermatophyta</taxon>
        <taxon>Magnoliopsida</taxon>
        <taxon>eudicotyledons</taxon>
        <taxon>Gunneridae</taxon>
        <taxon>Pentapetalae</taxon>
        <taxon>rosids</taxon>
        <taxon>malvids</taxon>
        <taxon>Malvales</taxon>
        <taxon>Malvaceae</taxon>
        <taxon>Byttnerioideae</taxon>
        <taxon>Theobroma</taxon>
    </lineage>
</organism>
<dbReference type="Gene3D" id="3.60.10.10">
    <property type="entry name" value="Endonuclease/exonuclease/phosphatase"/>
    <property type="match status" value="1"/>
</dbReference>
<keyword evidence="3" id="KW-1185">Reference proteome</keyword>
<name>A0A061GUZ2_THECC</name>
<dbReference type="HOGENOM" id="CLU_1707459_0_0_1"/>
<dbReference type="AlphaFoldDB" id="A0A061GUZ2"/>
<accession>A0A061GUZ2</accession>
<dbReference type="SUPFAM" id="SSF56219">
    <property type="entry name" value="DNase I-like"/>
    <property type="match status" value="1"/>
</dbReference>
<dbReference type="eggNOG" id="ENOG502SWXJ">
    <property type="taxonomic scope" value="Eukaryota"/>
</dbReference>
<reference evidence="2 3" key="1">
    <citation type="journal article" date="2013" name="Genome Biol.">
        <title>The genome sequence of the most widely cultivated cacao type and its use to identify candidate genes regulating pod color.</title>
        <authorList>
            <person name="Motamayor J.C."/>
            <person name="Mockaitis K."/>
            <person name="Schmutz J."/>
            <person name="Haiminen N."/>
            <person name="Iii D.L."/>
            <person name="Cornejo O."/>
            <person name="Findley S.D."/>
            <person name="Zheng P."/>
            <person name="Utro F."/>
            <person name="Royaert S."/>
            <person name="Saski C."/>
            <person name="Jenkins J."/>
            <person name="Podicheti R."/>
            <person name="Zhao M."/>
            <person name="Scheffler B.E."/>
            <person name="Stack J.C."/>
            <person name="Feltus F.A."/>
            <person name="Mustiga G.M."/>
            <person name="Amores F."/>
            <person name="Phillips W."/>
            <person name="Marelli J.P."/>
            <person name="May G.D."/>
            <person name="Shapiro H."/>
            <person name="Ma J."/>
            <person name="Bustamante C.D."/>
            <person name="Schnell R.J."/>
            <person name="Main D."/>
            <person name="Gilbert D."/>
            <person name="Parida L."/>
            <person name="Kuhn D.N."/>
        </authorList>
    </citation>
    <scope>NUCLEOTIDE SEQUENCE [LARGE SCALE GENOMIC DNA]</scope>
    <source>
        <strain evidence="3">cv. Matina 1-6</strain>
    </source>
</reference>
<dbReference type="InterPro" id="IPR036691">
    <property type="entry name" value="Endo/exonu/phosph_ase_sf"/>
</dbReference>
<protein>
    <submittedName>
        <fullName evidence="2">Uncharacterized protein</fullName>
    </submittedName>
</protein>
<dbReference type="InParanoid" id="A0A061GUZ2"/>
<feature type="signal peptide" evidence="1">
    <location>
        <begin position="1"/>
        <end position="18"/>
    </location>
</feature>
<keyword evidence="1" id="KW-0732">Signal</keyword>
<sequence>MCLHVRLSLPWLVNPIFASFIYAKCTKSKRIPLWDCLKSLSADIHAPWFVGGDFNVILKREKRLYRARPHGGSMEDFTTTLLYCGLVDGGFESNLYTWTNSQIFQRLDRELKQVVFGIDKNSVAGPDGFSSYFYQQCWDILADDLLAAVLDFFK</sequence>